<dbReference type="PANTHER" id="PTHR43127">
    <property type="entry name" value="DEVELOPMENTALLY-REGULATED GTP-BINDING PROTEIN 2"/>
    <property type="match status" value="1"/>
</dbReference>
<dbReference type="InterPro" id="IPR012675">
    <property type="entry name" value="Beta-grasp_dom_sf"/>
</dbReference>
<name>A0AAD8GZA9_9APIA</name>
<sequence length="105" mass="11953">MTQNFLHTNLKHDLLLSYFCFDPNLSCFVQLNSDRLVAKMWETMGLDRGGSSVDDFCNLIHRSSVKEVKYVLVWGTGARHNPQNCGLVQVLQDEDAVQIVKKKVP</sequence>
<protein>
    <recommendedName>
        <fullName evidence="1">TGS domain-containing protein</fullName>
    </recommendedName>
</protein>
<dbReference type="InterPro" id="IPR004095">
    <property type="entry name" value="TGS"/>
</dbReference>
<dbReference type="EMBL" id="JAUIZM010000011">
    <property type="protein sequence ID" value="KAK1358072.1"/>
    <property type="molecule type" value="Genomic_DNA"/>
</dbReference>
<dbReference type="AlphaFoldDB" id="A0AAD8GZA9"/>
<dbReference type="SUPFAM" id="SSF81271">
    <property type="entry name" value="TGS-like"/>
    <property type="match status" value="1"/>
</dbReference>
<comment type="caution">
    <text evidence="2">The sequence shown here is derived from an EMBL/GenBank/DDBJ whole genome shotgun (WGS) entry which is preliminary data.</text>
</comment>
<organism evidence="2 3">
    <name type="scientific">Heracleum sosnowskyi</name>
    <dbReference type="NCBI Taxonomy" id="360622"/>
    <lineage>
        <taxon>Eukaryota</taxon>
        <taxon>Viridiplantae</taxon>
        <taxon>Streptophyta</taxon>
        <taxon>Embryophyta</taxon>
        <taxon>Tracheophyta</taxon>
        <taxon>Spermatophyta</taxon>
        <taxon>Magnoliopsida</taxon>
        <taxon>eudicotyledons</taxon>
        <taxon>Gunneridae</taxon>
        <taxon>Pentapetalae</taxon>
        <taxon>asterids</taxon>
        <taxon>campanulids</taxon>
        <taxon>Apiales</taxon>
        <taxon>Apiaceae</taxon>
        <taxon>Apioideae</taxon>
        <taxon>apioid superclade</taxon>
        <taxon>Tordylieae</taxon>
        <taxon>Tordyliinae</taxon>
        <taxon>Heracleum</taxon>
    </lineage>
</organism>
<proteinExistence type="predicted"/>
<dbReference type="GO" id="GO:0003924">
    <property type="term" value="F:GTPase activity"/>
    <property type="evidence" value="ECO:0007669"/>
    <property type="project" value="InterPro"/>
</dbReference>
<dbReference type="Proteomes" id="UP001237642">
    <property type="component" value="Unassembled WGS sequence"/>
</dbReference>
<dbReference type="InterPro" id="IPR045001">
    <property type="entry name" value="DRG"/>
</dbReference>
<reference evidence="2" key="2">
    <citation type="submission" date="2023-05" db="EMBL/GenBank/DDBJ databases">
        <authorList>
            <person name="Schelkunov M.I."/>
        </authorList>
    </citation>
    <scope>NUCLEOTIDE SEQUENCE</scope>
    <source>
        <strain evidence="2">Hsosn_3</strain>
        <tissue evidence="2">Leaf</tissue>
    </source>
</reference>
<reference evidence="2" key="1">
    <citation type="submission" date="2023-02" db="EMBL/GenBank/DDBJ databases">
        <title>Genome of toxic invasive species Heracleum sosnowskyi carries increased number of genes despite the absence of recent whole-genome duplications.</title>
        <authorList>
            <person name="Schelkunov M."/>
            <person name="Shtratnikova V."/>
            <person name="Makarenko M."/>
            <person name="Klepikova A."/>
            <person name="Omelchenko D."/>
            <person name="Novikova G."/>
            <person name="Obukhova E."/>
            <person name="Bogdanov V."/>
            <person name="Penin A."/>
            <person name="Logacheva M."/>
        </authorList>
    </citation>
    <scope>NUCLEOTIDE SEQUENCE</scope>
    <source>
        <strain evidence="2">Hsosn_3</strain>
        <tissue evidence="2">Leaf</tissue>
    </source>
</reference>
<evidence type="ECO:0000313" key="2">
    <source>
        <dbReference type="EMBL" id="KAK1358072.1"/>
    </source>
</evidence>
<dbReference type="InterPro" id="IPR012676">
    <property type="entry name" value="TGS-like"/>
</dbReference>
<dbReference type="GO" id="GO:0005525">
    <property type="term" value="F:GTP binding"/>
    <property type="evidence" value="ECO:0007669"/>
    <property type="project" value="InterPro"/>
</dbReference>
<evidence type="ECO:0000259" key="1">
    <source>
        <dbReference type="Pfam" id="PF02824"/>
    </source>
</evidence>
<gene>
    <name evidence="2" type="ORF">POM88_051328</name>
</gene>
<dbReference type="Gene3D" id="3.10.20.30">
    <property type="match status" value="1"/>
</dbReference>
<keyword evidence="3" id="KW-1185">Reference proteome</keyword>
<accession>A0AAD8GZA9</accession>
<feature type="domain" description="TGS" evidence="1">
    <location>
        <begin position="46"/>
        <end position="101"/>
    </location>
</feature>
<dbReference type="Pfam" id="PF02824">
    <property type="entry name" value="TGS"/>
    <property type="match status" value="1"/>
</dbReference>
<evidence type="ECO:0000313" key="3">
    <source>
        <dbReference type="Proteomes" id="UP001237642"/>
    </source>
</evidence>